<evidence type="ECO:0000313" key="2">
    <source>
        <dbReference type="EMBL" id="MFC4790440.1"/>
    </source>
</evidence>
<keyword evidence="3" id="KW-1185">Reference proteome</keyword>
<comment type="caution">
    <text evidence="2">The sequence shown here is derived from an EMBL/GenBank/DDBJ whole genome shotgun (WGS) entry which is preliminary data.</text>
</comment>
<dbReference type="RefSeq" id="WP_382434954.1">
    <property type="nucleotide sequence ID" value="NZ_JBHSHJ010000026.1"/>
</dbReference>
<accession>A0ABV9QHK0</accession>
<sequence length="103" mass="11599">MNPSQATPTQPAPADFSSQKFMQQKVTEPTATATTVATQTPEWVLAEKFEELTGVTPMAVHNRRRAGIWLDGQHCAVIARRLYVNIKEADQWIKNQLPQPRRA</sequence>
<dbReference type="EMBL" id="JBHSHJ010000026">
    <property type="protein sequence ID" value="MFC4790440.1"/>
    <property type="molecule type" value="Genomic_DNA"/>
</dbReference>
<protein>
    <submittedName>
        <fullName evidence="2">Excisionase</fullName>
    </submittedName>
</protein>
<reference evidence="3" key="1">
    <citation type="journal article" date="2019" name="Int. J. Syst. Evol. Microbiol.">
        <title>The Global Catalogue of Microorganisms (GCM) 10K type strain sequencing project: providing services to taxonomists for standard genome sequencing and annotation.</title>
        <authorList>
            <consortium name="The Broad Institute Genomics Platform"/>
            <consortium name="The Broad Institute Genome Sequencing Center for Infectious Disease"/>
            <person name="Wu L."/>
            <person name="Ma J."/>
        </authorList>
    </citation>
    <scope>NUCLEOTIDE SEQUENCE [LARGE SCALE GENOMIC DNA]</scope>
    <source>
        <strain evidence="3">CCUG 49452</strain>
    </source>
</reference>
<feature type="compositionally biased region" description="Polar residues" evidence="1">
    <location>
        <begin position="16"/>
        <end position="25"/>
    </location>
</feature>
<feature type="region of interest" description="Disordered" evidence="1">
    <location>
        <begin position="1"/>
        <end position="34"/>
    </location>
</feature>
<name>A0ABV9QHK0_9BURK</name>
<feature type="compositionally biased region" description="Low complexity" evidence="1">
    <location>
        <begin position="1"/>
        <end position="14"/>
    </location>
</feature>
<dbReference type="Proteomes" id="UP001596001">
    <property type="component" value="Unassembled WGS sequence"/>
</dbReference>
<proteinExistence type="predicted"/>
<evidence type="ECO:0000256" key="1">
    <source>
        <dbReference type="SAM" id="MobiDB-lite"/>
    </source>
</evidence>
<gene>
    <name evidence="2" type="ORF">ACFO6X_15800</name>
</gene>
<evidence type="ECO:0000313" key="3">
    <source>
        <dbReference type="Proteomes" id="UP001596001"/>
    </source>
</evidence>
<organism evidence="2 3">
    <name type="scientific">Giesbergeria sinuosa</name>
    <dbReference type="NCBI Taxonomy" id="80883"/>
    <lineage>
        <taxon>Bacteria</taxon>
        <taxon>Pseudomonadati</taxon>
        <taxon>Pseudomonadota</taxon>
        <taxon>Betaproteobacteria</taxon>
        <taxon>Burkholderiales</taxon>
        <taxon>Comamonadaceae</taxon>
        <taxon>Giesbergeria</taxon>
    </lineage>
</organism>